<dbReference type="OrthoDB" id="10066002at2759"/>
<proteinExistence type="predicted"/>
<dbReference type="PANTHER" id="PTHR31025:SF9">
    <property type="entry name" value="SI:DKEY-286J15.1"/>
    <property type="match status" value="1"/>
</dbReference>
<evidence type="ECO:0000313" key="2">
    <source>
        <dbReference type="Proteomes" id="UP001152622"/>
    </source>
</evidence>
<dbReference type="PANTHER" id="PTHR31025">
    <property type="entry name" value="SI:CH211-196P9.1-RELATED"/>
    <property type="match status" value="1"/>
</dbReference>
<dbReference type="AlphaFoldDB" id="A0A9Q1FR75"/>
<comment type="caution">
    <text evidence="1">The sequence shown here is derived from an EMBL/GenBank/DDBJ whole genome shotgun (WGS) entry which is preliminary data.</text>
</comment>
<accession>A0A9Q1FR75</accession>
<keyword evidence="2" id="KW-1185">Reference proteome</keyword>
<organism evidence="1 2">
    <name type="scientific">Synaphobranchus kaupii</name>
    <name type="common">Kaup's arrowtooth eel</name>
    <dbReference type="NCBI Taxonomy" id="118154"/>
    <lineage>
        <taxon>Eukaryota</taxon>
        <taxon>Metazoa</taxon>
        <taxon>Chordata</taxon>
        <taxon>Craniata</taxon>
        <taxon>Vertebrata</taxon>
        <taxon>Euteleostomi</taxon>
        <taxon>Actinopterygii</taxon>
        <taxon>Neopterygii</taxon>
        <taxon>Teleostei</taxon>
        <taxon>Anguilliformes</taxon>
        <taxon>Synaphobranchidae</taxon>
        <taxon>Synaphobranchus</taxon>
    </lineage>
</organism>
<protein>
    <submittedName>
        <fullName evidence="1">Uncharacterized protein</fullName>
    </submittedName>
</protein>
<sequence>MEEETTGVTIPLVLHVIPGFDIRQILTASPEGRLLVESLDKDNLITIKQRCCMVILVSHLIEKFGETPTTETKKAMASALVPAFPCLKDTTGSGSETWYAQGRNHRPATGFLEEGLRNIKKRLRSMSRPQREEVDEPYRTFIPESTISQERAEQFKEWLRNNTQPIS</sequence>
<gene>
    <name evidence="1" type="ORF">SKAU_G00131660</name>
</gene>
<evidence type="ECO:0000313" key="1">
    <source>
        <dbReference type="EMBL" id="KAJ8364335.1"/>
    </source>
</evidence>
<dbReference type="Proteomes" id="UP001152622">
    <property type="component" value="Chromosome 4"/>
</dbReference>
<dbReference type="EMBL" id="JAINUF010000004">
    <property type="protein sequence ID" value="KAJ8364335.1"/>
    <property type="molecule type" value="Genomic_DNA"/>
</dbReference>
<name>A0A9Q1FR75_SYNKA</name>
<reference evidence="1" key="1">
    <citation type="journal article" date="2023" name="Science">
        <title>Genome structures resolve the early diversification of teleost fishes.</title>
        <authorList>
            <person name="Parey E."/>
            <person name="Louis A."/>
            <person name="Montfort J."/>
            <person name="Bouchez O."/>
            <person name="Roques C."/>
            <person name="Iampietro C."/>
            <person name="Lluch J."/>
            <person name="Castinel A."/>
            <person name="Donnadieu C."/>
            <person name="Desvignes T."/>
            <person name="Floi Bucao C."/>
            <person name="Jouanno E."/>
            <person name="Wen M."/>
            <person name="Mejri S."/>
            <person name="Dirks R."/>
            <person name="Jansen H."/>
            <person name="Henkel C."/>
            <person name="Chen W.J."/>
            <person name="Zahm M."/>
            <person name="Cabau C."/>
            <person name="Klopp C."/>
            <person name="Thompson A.W."/>
            <person name="Robinson-Rechavi M."/>
            <person name="Braasch I."/>
            <person name="Lecointre G."/>
            <person name="Bobe J."/>
            <person name="Postlethwait J.H."/>
            <person name="Berthelot C."/>
            <person name="Roest Crollius H."/>
            <person name="Guiguen Y."/>
        </authorList>
    </citation>
    <scope>NUCLEOTIDE SEQUENCE</scope>
    <source>
        <strain evidence="1">WJC10195</strain>
    </source>
</reference>